<evidence type="ECO:0000256" key="2">
    <source>
        <dbReference type="SAM" id="SignalP"/>
    </source>
</evidence>
<keyword evidence="4" id="KW-1185">Reference proteome</keyword>
<dbReference type="OrthoDB" id="8607327at2"/>
<dbReference type="RefSeq" id="WP_068389356.1">
    <property type="nucleotide sequence ID" value="NZ_LSZO01000130.1"/>
</dbReference>
<evidence type="ECO:0000256" key="1">
    <source>
        <dbReference type="SAM" id="MobiDB-lite"/>
    </source>
</evidence>
<feature type="region of interest" description="Disordered" evidence="1">
    <location>
        <begin position="49"/>
        <end position="70"/>
    </location>
</feature>
<gene>
    <name evidence="3" type="ORF">AXE65_13035</name>
</gene>
<organism evidence="3 4">
    <name type="scientific">Ventosimonas gracilis</name>
    <dbReference type="NCBI Taxonomy" id="1680762"/>
    <lineage>
        <taxon>Bacteria</taxon>
        <taxon>Pseudomonadati</taxon>
        <taxon>Pseudomonadota</taxon>
        <taxon>Gammaproteobacteria</taxon>
        <taxon>Pseudomonadales</taxon>
        <taxon>Ventosimonadaceae</taxon>
        <taxon>Ventosimonas</taxon>
    </lineage>
</organism>
<dbReference type="Proteomes" id="UP000072660">
    <property type="component" value="Unassembled WGS sequence"/>
</dbReference>
<feature type="signal peptide" evidence="2">
    <location>
        <begin position="1"/>
        <end position="25"/>
    </location>
</feature>
<evidence type="ECO:0000313" key="3">
    <source>
        <dbReference type="EMBL" id="KXU38490.1"/>
    </source>
</evidence>
<sequence>MKHKTPTLTAIACALSLAASASLGAEVAGGSSTKYVVAGPSSLQGADLAGISMPTTIPPTTNPDDQSGIVSFKNGPIAQTNTAYALSADDNGYYYVRLPNGTIMAETWKTVGPNNTEIYAYRQLGNPEDGFPQFGGEVVAKV</sequence>
<reference evidence="3 4" key="1">
    <citation type="submission" date="2016-02" db="EMBL/GenBank/DDBJ databases">
        <authorList>
            <person name="Wen L."/>
            <person name="He K."/>
            <person name="Yang H."/>
        </authorList>
    </citation>
    <scope>NUCLEOTIDE SEQUENCE [LARGE SCALE GENOMIC DNA]</scope>
    <source>
        <strain evidence="3 4">CV58</strain>
    </source>
</reference>
<dbReference type="AlphaFoldDB" id="A0A139SVK8"/>
<protein>
    <submittedName>
        <fullName evidence="3">Uncharacterized protein</fullName>
    </submittedName>
</protein>
<dbReference type="EMBL" id="LSZO01000130">
    <property type="protein sequence ID" value="KXU38490.1"/>
    <property type="molecule type" value="Genomic_DNA"/>
</dbReference>
<evidence type="ECO:0000313" key="4">
    <source>
        <dbReference type="Proteomes" id="UP000072660"/>
    </source>
</evidence>
<name>A0A139SVK8_9GAMM</name>
<comment type="caution">
    <text evidence="3">The sequence shown here is derived from an EMBL/GenBank/DDBJ whole genome shotgun (WGS) entry which is preliminary data.</text>
</comment>
<feature type="chain" id="PRO_5007299471" evidence="2">
    <location>
        <begin position="26"/>
        <end position="142"/>
    </location>
</feature>
<keyword evidence="2" id="KW-0732">Signal</keyword>
<accession>A0A139SVK8</accession>
<proteinExistence type="predicted"/>